<gene>
    <name evidence="1" type="ORF">FHU29_004598</name>
</gene>
<sequence>MMHANLFPDCVLPACTTPVAEPGQACPECVTAFGPMLRTGGAPLTEEEIRERDDMTNAIYQHRAMMRGYRTTPAPEQQT</sequence>
<proteinExistence type="predicted"/>
<evidence type="ECO:0000313" key="2">
    <source>
        <dbReference type="Proteomes" id="UP000567922"/>
    </source>
</evidence>
<name>A0A839RW87_9ACTN</name>
<reference evidence="1 2" key="1">
    <citation type="submission" date="2020-08" db="EMBL/GenBank/DDBJ databases">
        <title>Sequencing the genomes of 1000 actinobacteria strains.</title>
        <authorList>
            <person name="Klenk H.-P."/>
        </authorList>
    </citation>
    <scope>NUCLEOTIDE SEQUENCE [LARGE SCALE GENOMIC DNA]</scope>
    <source>
        <strain evidence="1 2">DSM 45258</strain>
    </source>
</reference>
<organism evidence="1 2">
    <name type="scientific">Hoyosella altamirensis</name>
    <dbReference type="NCBI Taxonomy" id="616997"/>
    <lineage>
        <taxon>Bacteria</taxon>
        <taxon>Bacillati</taxon>
        <taxon>Actinomycetota</taxon>
        <taxon>Actinomycetes</taxon>
        <taxon>Mycobacteriales</taxon>
        <taxon>Hoyosellaceae</taxon>
        <taxon>Hoyosella</taxon>
    </lineage>
</organism>
<dbReference type="AlphaFoldDB" id="A0A839RW87"/>
<accession>A0A839RW87</accession>
<evidence type="ECO:0000313" key="1">
    <source>
        <dbReference type="EMBL" id="MBB3040103.1"/>
    </source>
</evidence>
<comment type="caution">
    <text evidence="1">The sequence shown here is derived from an EMBL/GenBank/DDBJ whole genome shotgun (WGS) entry which is preliminary data.</text>
</comment>
<protein>
    <submittedName>
        <fullName evidence="1">Uncharacterized protein</fullName>
    </submittedName>
</protein>
<dbReference type="RefSeq" id="WP_232323073.1">
    <property type="nucleotide sequence ID" value="NZ_BDDI01000021.1"/>
</dbReference>
<dbReference type="EMBL" id="JACHWS010000006">
    <property type="protein sequence ID" value="MBB3040103.1"/>
    <property type="molecule type" value="Genomic_DNA"/>
</dbReference>
<keyword evidence="2" id="KW-1185">Reference proteome</keyword>
<dbReference type="Proteomes" id="UP000567922">
    <property type="component" value="Unassembled WGS sequence"/>
</dbReference>